<evidence type="ECO:0000313" key="3">
    <source>
        <dbReference type="Proteomes" id="UP000529637"/>
    </source>
</evidence>
<evidence type="ECO:0000313" key="2">
    <source>
        <dbReference type="EMBL" id="NUZ04157.1"/>
    </source>
</evidence>
<dbReference type="InterPro" id="IPR017853">
    <property type="entry name" value="GH"/>
</dbReference>
<gene>
    <name evidence="2" type="ORF">HQN59_00125</name>
</gene>
<proteinExistence type="predicted"/>
<reference evidence="2 3" key="1">
    <citation type="submission" date="2020-06" db="EMBL/GenBank/DDBJ databases">
        <title>Schlegella sp. ID0723 isolated from air conditioner.</title>
        <authorList>
            <person name="Kim D.Y."/>
            <person name="Kim D.-U."/>
        </authorList>
    </citation>
    <scope>NUCLEOTIDE SEQUENCE [LARGE SCALE GENOMIC DNA]</scope>
    <source>
        <strain evidence="2 3">ID0723</strain>
    </source>
</reference>
<dbReference type="Gene3D" id="3.20.20.80">
    <property type="entry name" value="Glycosidases"/>
    <property type="match status" value="1"/>
</dbReference>
<keyword evidence="2" id="KW-0808">Transferase</keyword>
<dbReference type="GO" id="GO:0016740">
    <property type="term" value="F:transferase activity"/>
    <property type="evidence" value="ECO:0007669"/>
    <property type="project" value="UniProtKB-KW"/>
</dbReference>
<comment type="caution">
    <text evidence="2">The sequence shown here is derived from an EMBL/GenBank/DDBJ whole genome shotgun (WGS) entry which is preliminary data.</text>
</comment>
<keyword evidence="3" id="KW-1185">Reference proteome</keyword>
<sequence>MAEGGTGRARAHSHPAPVDARPLADAAAPFRSFWMGGFEGADHINGLGVPLDMVRGNGHLAQLDDDYRRLARIGLRTVRESIGWRLAERSGAPPRQRFDFSRALRMADAAARHGVQILWTLMHYGRPDDVDVYEPGFVDRMGEYAAAAARALRGSSAEPAVYTPINEISFYAWAVADTELFHPYRRESERRRKPGEPPGRVGVMVKRHLVQASLRAIAAIRAEDPGARILHVEPIVRQVAPQHALELSARAEEADTHQWQSWDMHAGRLMPELGGHPDTLDLLGVNYYHDGQWEIETGARLQWHLRDPRRLPFESLLQSAWKRYRRPLVVTETSHVGVGRAQWIDEASAAVERARRMGVPVHGICLYPVVDRPDWSNDQHWHRSGVWDVDPPESPTPLRRRLNLGFAKSIRRAQRRLPAAPIAARAMPHLLVLSHWPWNLPRQRAHHLLARLAEHYQVVWIDPPAHAAVPPCVQRGSPCTGVELLRPLTPVEAPGWADAQLPVLRDLLARYVATHAVAEPIVWVTTPLALPLVDALRPRTLIYDAIDVAALAQGEPMQRHEAALLARADLVFAGPGRHVEVAPTRPDAVALPNGVDAASWRGGSRAVHDSGALDAIEQRIGRPRLGFAGLVDERIDLDLVAALADADPSRHVVMVGPITKAAPAALPRRPNLHWLGAQPDDVLAALVDGWDVCLLPFEQGVGARRGEPIEALEFAAAGKPIVATNAVATLGNAVATCTDRDAFIATCRALLAEAPAARERRNAALDDAVRHHAWDDVAQRAQAAIEAQLARLPGSPSQPDLSSLGPPRAAAVDTTSIDTDRR</sequence>
<dbReference type="SUPFAM" id="SSF53756">
    <property type="entry name" value="UDP-Glycosyltransferase/glycogen phosphorylase"/>
    <property type="match status" value="1"/>
</dbReference>
<organism evidence="2 3">
    <name type="scientific">Piscinibacter koreensis</name>
    <dbReference type="NCBI Taxonomy" id="2742824"/>
    <lineage>
        <taxon>Bacteria</taxon>
        <taxon>Pseudomonadati</taxon>
        <taxon>Pseudomonadota</taxon>
        <taxon>Betaproteobacteria</taxon>
        <taxon>Burkholderiales</taxon>
        <taxon>Sphaerotilaceae</taxon>
        <taxon>Piscinibacter</taxon>
    </lineage>
</organism>
<protein>
    <submittedName>
        <fullName evidence="2">Glycosyltransferase</fullName>
    </submittedName>
</protein>
<feature type="region of interest" description="Disordered" evidence="1">
    <location>
        <begin position="788"/>
        <end position="822"/>
    </location>
</feature>
<evidence type="ECO:0000256" key="1">
    <source>
        <dbReference type="SAM" id="MobiDB-lite"/>
    </source>
</evidence>
<name>A0A7Y6TUS1_9BURK</name>
<feature type="compositionally biased region" description="Polar residues" evidence="1">
    <location>
        <begin position="813"/>
        <end position="822"/>
    </location>
</feature>
<dbReference type="RefSeq" id="WP_176064882.1">
    <property type="nucleotide sequence ID" value="NZ_JABWMJ010000001.1"/>
</dbReference>
<dbReference type="AlphaFoldDB" id="A0A7Y6TUS1"/>
<accession>A0A7Y6TUS1</accession>
<dbReference type="Pfam" id="PF13692">
    <property type="entry name" value="Glyco_trans_1_4"/>
    <property type="match status" value="1"/>
</dbReference>
<dbReference type="EMBL" id="JABWMJ010000001">
    <property type="protein sequence ID" value="NUZ04157.1"/>
    <property type="molecule type" value="Genomic_DNA"/>
</dbReference>
<dbReference type="Gene3D" id="3.40.50.2000">
    <property type="entry name" value="Glycogen Phosphorylase B"/>
    <property type="match status" value="1"/>
</dbReference>
<dbReference type="SUPFAM" id="SSF51445">
    <property type="entry name" value="(Trans)glycosidases"/>
    <property type="match status" value="1"/>
</dbReference>
<dbReference type="Proteomes" id="UP000529637">
    <property type="component" value="Unassembled WGS sequence"/>
</dbReference>